<proteinExistence type="predicted"/>
<dbReference type="PROSITE" id="PS50987">
    <property type="entry name" value="HTH_ARSR_2"/>
    <property type="match status" value="1"/>
</dbReference>
<dbReference type="InterPro" id="IPR011991">
    <property type="entry name" value="ArsR-like_HTH"/>
</dbReference>
<reference evidence="2 3" key="1">
    <citation type="journal article" date="2019" name="Int. J. Syst. Evol. Microbiol.">
        <title>The Global Catalogue of Microorganisms (GCM) 10K type strain sequencing project: providing services to taxonomists for standard genome sequencing and annotation.</title>
        <authorList>
            <consortium name="The Broad Institute Genomics Platform"/>
            <consortium name="The Broad Institute Genome Sequencing Center for Infectious Disease"/>
            <person name="Wu L."/>
            <person name="Ma J."/>
        </authorList>
    </citation>
    <scope>NUCLEOTIDE SEQUENCE [LARGE SCALE GENOMIC DNA]</scope>
    <source>
        <strain evidence="2 3">JCM 16009</strain>
    </source>
</reference>
<name>A0ABN2MUE6_9PSEU</name>
<evidence type="ECO:0000313" key="3">
    <source>
        <dbReference type="Proteomes" id="UP001500449"/>
    </source>
</evidence>
<keyword evidence="3" id="KW-1185">Reference proteome</keyword>
<dbReference type="InterPro" id="IPR036390">
    <property type="entry name" value="WH_DNA-bd_sf"/>
</dbReference>
<dbReference type="SMART" id="SM00418">
    <property type="entry name" value="HTH_ARSR"/>
    <property type="match status" value="1"/>
</dbReference>
<evidence type="ECO:0000259" key="1">
    <source>
        <dbReference type="PROSITE" id="PS50987"/>
    </source>
</evidence>
<comment type="caution">
    <text evidence="2">The sequence shown here is derived from an EMBL/GenBank/DDBJ whole genome shotgun (WGS) entry which is preliminary data.</text>
</comment>
<dbReference type="Pfam" id="PF12840">
    <property type="entry name" value="HTH_20"/>
    <property type="match status" value="1"/>
</dbReference>
<dbReference type="RefSeq" id="WP_344413964.1">
    <property type="nucleotide sequence ID" value="NZ_BAAAQK010000004.1"/>
</dbReference>
<protein>
    <submittedName>
        <fullName evidence="2">Helix-turn-helix domain-containing protein</fullName>
    </submittedName>
</protein>
<sequence>MGQRLPEPSVESIELTAVLSALADPNRRALMGELYRSGEPRDCGALDRCVVTGLSAPTLSHHWKVLRESGLTRTVAEGRSRIISVRREDMEARFPGLLGAVLGAPVDNSAG</sequence>
<gene>
    <name evidence="2" type="ORF">GCM10009836_15640</name>
</gene>
<dbReference type="Proteomes" id="UP001500449">
    <property type="component" value="Unassembled WGS sequence"/>
</dbReference>
<dbReference type="InterPro" id="IPR036388">
    <property type="entry name" value="WH-like_DNA-bd_sf"/>
</dbReference>
<dbReference type="Gene3D" id="1.10.10.10">
    <property type="entry name" value="Winged helix-like DNA-binding domain superfamily/Winged helix DNA-binding domain"/>
    <property type="match status" value="1"/>
</dbReference>
<dbReference type="InterPro" id="IPR001845">
    <property type="entry name" value="HTH_ArsR_DNA-bd_dom"/>
</dbReference>
<dbReference type="PRINTS" id="PR00778">
    <property type="entry name" value="HTHARSR"/>
</dbReference>
<accession>A0ABN2MUE6</accession>
<feature type="domain" description="HTH arsR-type" evidence="1">
    <location>
        <begin position="7"/>
        <end position="105"/>
    </location>
</feature>
<evidence type="ECO:0000313" key="2">
    <source>
        <dbReference type="EMBL" id="GAA1837769.1"/>
    </source>
</evidence>
<dbReference type="SUPFAM" id="SSF46785">
    <property type="entry name" value="Winged helix' DNA-binding domain"/>
    <property type="match status" value="1"/>
</dbReference>
<organism evidence="2 3">
    <name type="scientific">Pseudonocardia ailaonensis</name>
    <dbReference type="NCBI Taxonomy" id="367279"/>
    <lineage>
        <taxon>Bacteria</taxon>
        <taxon>Bacillati</taxon>
        <taxon>Actinomycetota</taxon>
        <taxon>Actinomycetes</taxon>
        <taxon>Pseudonocardiales</taxon>
        <taxon>Pseudonocardiaceae</taxon>
        <taxon>Pseudonocardia</taxon>
    </lineage>
</organism>
<dbReference type="CDD" id="cd00090">
    <property type="entry name" value="HTH_ARSR"/>
    <property type="match status" value="1"/>
</dbReference>
<dbReference type="EMBL" id="BAAAQK010000004">
    <property type="protein sequence ID" value="GAA1837769.1"/>
    <property type="molecule type" value="Genomic_DNA"/>
</dbReference>